<dbReference type="InterPro" id="IPR016024">
    <property type="entry name" value="ARM-type_fold"/>
</dbReference>
<evidence type="ECO:0000259" key="2">
    <source>
        <dbReference type="Pfam" id="PF06371"/>
    </source>
</evidence>
<dbReference type="GO" id="GO:0003779">
    <property type="term" value="F:actin binding"/>
    <property type="evidence" value="ECO:0007669"/>
    <property type="project" value="InterPro"/>
</dbReference>
<dbReference type="SUPFAM" id="SSF48371">
    <property type="entry name" value="ARM repeat"/>
    <property type="match status" value="1"/>
</dbReference>
<dbReference type="EMBL" id="JAKMXF010000088">
    <property type="protein sequence ID" value="KAI6658502.1"/>
    <property type="molecule type" value="Genomic_DNA"/>
</dbReference>
<dbReference type="AlphaFoldDB" id="A0AAV7KB78"/>
<dbReference type="InterPro" id="IPR010473">
    <property type="entry name" value="GTPase-bd"/>
</dbReference>
<feature type="domain" description="Formin GTPase-binding" evidence="2">
    <location>
        <begin position="49"/>
        <end position="163"/>
    </location>
</feature>
<dbReference type="Pfam" id="PF06371">
    <property type="entry name" value="Drf_GBD"/>
    <property type="match status" value="1"/>
</dbReference>
<accession>A0AAV7KB78</accession>
<sequence length="178" mass="20489">MSCYGGLFRRRSMTTKTKKRNKGPKKYPSHENINTDSSEVQDLIQEIDHMSPEKIRDLILQMLDEMDLPPPSKTAILNKGISEHKMLLKSSILKDHGTNSGQGRIPADEFVDQLKTNLSIEDMIPILEKLRVAVGTYHINWLHDFANKNGHVHLLNLMDHWNAVRPDESEFKVVLQMY</sequence>
<comment type="caution">
    <text evidence="3">The sequence shown here is derived from an EMBL/GenBank/DDBJ whole genome shotgun (WGS) entry which is preliminary data.</text>
</comment>
<gene>
    <name evidence="3" type="ORF">LOD99_15302</name>
</gene>
<organism evidence="3 4">
    <name type="scientific">Oopsacas minuta</name>
    <dbReference type="NCBI Taxonomy" id="111878"/>
    <lineage>
        <taxon>Eukaryota</taxon>
        <taxon>Metazoa</taxon>
        <taxon>Porifera</taxon>
        <taxon>Hexactinellida</taxon>
        <taxon>Hexasterophora</taxon>
        <taxon>Lyssacinosida</taxon>
        <taxon>Leucopsacidae</taxon>
        <taxon>Oopsacas</taxon>
    </lineage>
</organism>
<protein>
    <recommendedName>
        <fullName evidence="2">Formin GTPase-binding domain-containing protein</fullName>
    </recommendedName>
</protein>
<name>A0AAV7KB78_9METZ</name>
<feature type="compositionally biased region" description="Basic residues" evidence="1">
    <location>
        <begin position="10"/>
        <end position="27"/>
    </location>
</feature>
<evidence type="ECO:0000256" key="1">
    <source>
        <dbReference type="SAM" id="MobiDB-lite"/>
    </source>
</evidence>
<dbReference type="Proteomes" id="UP001165289">
    <property type="component" value="Unassembled WGS sequence"/>
</dbReference>
<dbReference type="GO" id="GO:0031267">
    <property type="term" value="F:small GTPase binding"/>
    <property type="evidence" value="ECO:0007669"/>
    <property type="project" value="InterPro"/>
</dbReference>
<proteinExistence type="predicted"/>
<evidence type="ECO:0000313" key="3">
    <source>
        <dbReference type="EMBL" id="KAI6658502.1"/>
    </source>
</evidence>
<reference evidence="3 4" key="1">
    <citation type="journal article" date="2023" name="BMC Biol.">
        <title>The compact genome of the sponge Oopsacas minuta (Hexactinellida) is lacking key metazoan core genes.</title>
        <authorList>
            <person name="Santini S."/>
            <person name="Schenkelaars Q."/>
            <person name="Jourda C."/>
            <person name="Duchesne M."/>
            <person name="Belahbib H."/>
            <person name="Rocher C."/>
            <person name="Selva M."/>
            <person name="Riesgo A."/>
            <person name="Vervoort M."/>
            <person name="Leys S.P."/>
            <person name="Kodjabachian L."/>
            <person name="Le Bivic A."/>
            <person name="Borchiellini C."/>
            <person name="Claverie J.M."/>
            <person name="Renard E."/>
        </authorList>
    </citation>
    <scope>NUCLEOTIDE SEQUENCE [LARGE SCALE GENOMIC DNA]</scope>
    <source>
        <strain evidence="3">SPO-2</strain>
    </source>
</reference>
<dbReference type="Gene3D" id="1.25.10.10">
    <property type="entry name" value="Leucine-rich Repeat Variant"/>
    <property type="match status" value="1"/>
</dbReference>
<dbReference type="InterPro" id="IPR011989">
    <property type="entry name" value="ARM-like"/>
</dbReference>
<evidence type="ECO:0000313" key="4">
    <source>
        <dbReference type="Proteomes" id="UP001165289"/>
    </source>
</evidence>
<keyword evidence="4" id="KW-1185">Reference proteome</keyword>
<dbReference type="GO" id="GO:0030036">
    <property type="term" value="P:actin cytoskeleton organization"/>
    <property type="evidence" value="ECO:0007669"/>
    <property type="project" value="InterPro"/>
</dbReference>
<feature type="region of interest" description="Disordered" evidence="1">
    <location>
        <begin position="10"/>
        <end position="35"/>
    </location>
</feature>